<dbReference type="Pfam" id="PF13181">
    <property type="entry name" value="TPR_8"/>
    <property type="match status" value="1"/>
</dbReference>
<dbReference type="EMBL" id="JSZA02000208">
    <property type="protein sequence ID" value="TGO02144.1"/>
    <property type="molecule type" value="Genomic_DNA"/>
</dbReference>
<protein>
    <submittedName>
        <fullName evidence="1">Uncharacterized protein</fullName>
    </submittedName>
</protein>
<dbReference type="AlphaFoldDB" id="A0A4E0RND6"/>
<gene>
    <name evidence="1" type="ORF">PN36_29660</name>
</gene>
<reference evidence="1 2" key="1">
    <citation type="journal article" date="2016" name="Front. Microbiol.">
        <title>Single-Cell (Meta-)Genomics of a Dimorphic Candidatus Thiomargarita nelsonii Reveals Genomic Plasticity.</title>
        <authorList>
            <person name="Flood B.E."/>
            <person name="Fliss P."/>
            <person name="Jones D.S."/>
            <person name="Dick G.J."/>
            <person name="Jain S."/>
            <person name="Kaster A.K."/>
            <person name="Winkel M."/>
            <person name="Mussmann M."/>
            <person name="Bailey J."/>
        </authorList>
    </citation>
    <scope>NUCLEOTIDE SEQUENCE [LARGE SCALE GENOMIC DNA]</scope>
    <source>
        <strain evidence="1">Hydrate Ridge</strain>
    </source>
</reference>
<proteinExistence type="predicted"/>
<evidence type="ECO:0000313" key="2">
    <source>
        <dbReference type="Proteomes" id="UP000030428"/>
    </source>
</evidence>
<dbReference type="SUPFAM" id="SSF48452">
    <property type="entry name" value="TPR-like"/>
    <property type="match status" value="1"/>
</dbReference>
<name>A0A4E0RND6_9GAMM</name>
<organism evidence="1 2">
    <name type="scientific">Candidatus Thiomargarita nelsonii</name>
    <dbReference type="NCBI Taxonomy" id="1003181"/>
    <lineage>
        <taxon>Bacteria</taxon>
        <taxon>Pseudomonadati</taxon>
        <taxon>Pseudomonadota</taxon>
        <taxon>Gammaproteobacteria</taxon>
        <taxon>Thiotrichales</taxon>
        <taxon>Thiotrichaceae</taxon>
        <taxon>Thiomargarita</taxon>
    </lineage>
</organism>
<dbReference type="Gene3D" id="1.25.40.10">
    <property type="entry name" value="Tetratricopeptide repeat domain"/>
    <property type="match status" value="1"/>
</dbReference>
<comment type="caution">
    <text evidence="1">The sequence shown here is derived from an EMBL/GenBank/DDBJ whole genome shotgun (WGS) entry which is preliminary data.</text>
</comment>
<sequence>MNRSDKGHFDEAKKWIERGLGLDARNEKLGALKIKIAQQEEIRKLVENYYQQASRKNNRGEYEESRALSEKVDLALKKRQQIENYYQLALSKVNKKAYEAAKVWIDKGLSLAPSHKKITGFEKANKPNSRYI</sequence>
<accession>A0A4E0RND6</accession>
<keyword evidence="2" id="KW-1185">Reference proteome</keyword>
<evidence type="ECO:0000313" key="1">
    <source>
        <dbReference type="EMBL" id="TGO02144.1"/>
    </source>
</evidence>
<dbReference type="InterPro" id="IPR019734">
    <property type="entry name" value="TPR_rpt"/>
</dbReference>
<dbReference type="InterPro" id="IPR011990">
    <property type="entry name" value="TPR-like_helical_dom_sf"/>
</dbReference>
<dbReference type="Proteomes" id="UP000030428">
    <property type="component" value="Unassembled WGS sequence"/>
</dbReference>